<proteinExistence type="predicted"/>
<organism evidence="1">
    <name type="scientific">Wuchereria bancrofti</name>
    <dbReference type="NCBI Taxonomy" id="6293"/>
    <lineage>
        <taxon>Eukaryota</taxon>
        <taxon>Metazoa</taxon>
        <taxon>Ecdysozoa</taxon>
        <taxon>Nematoda</taxon>
        <taxon>Chromadorea</taxon>
        <taxon>Rhabditida</taxon>
        <taxon>Spirurina</taxon>
        <taxon>Spiruromorpha</taxon>
        <taxon>Filarioidea</taxon>
        <taxon>Onchocercidae</taxon>
        <taxon>Wuchereria</taxon>
    </lineage>
</organism>
<sequence length="60" mass="6767">MPLYSGIYNAKFIHNAKFSPMRSAFALKEDRANLILPTRSTSDFFLTSKSTARLKIIANT</sequence>
<evidence type="ECO:0000313" key="1">
    <source>
        <dbReference type="WBParaSite" id="maker-PairedContig_792-snap-gene-0.9-mRNA-1"/>
    </source>
</evidence>
<reference evidence="1" key="1">
    <citation type="submission" date="2016-11" db="UniProtKB">
        <authorList>
            <consortium name="WormBaseParasite"/>
        </authorList>
    </citation>
    <scope>IDENTIFICATION</scope>
    <source>
        <strain evidence="1">pt0022</strain>
    </source>
</reference>
<protein>
    <submittedName>
        <fullName evidence="1">Uncharacterized protein</fullName>
    </submittedName>
</protein>
<name>A0A1I8EZG6_WUCBA</name>
<dbReference type="WBParaSite" id="maker-PairedContig_792-snap-gene-0.9-mRNA-1">
    <property type="protein sequence ID" value="maker-PairedContig_792-snap-gene-0.9-mRNA-1"/>
    <property type="gene ID" value="maker-PairedContig_792-snap-gene-0.9"/>
</dbReference>
<dbReference type="AlphaFoldDB" id="A0A1I8EZG6"/>
<accession>A0A1I8EZG6</accession>